<dbReference type="Proteomes" id="UP000198923">
    <property type="component" value="Unassembled WGS sequence"/>
</dbReference>
<evidence type="ECO:0000313" key="2">
    <source>
        <dbReference type="Proteomes" id="UP000198923"/>
    </source>
</evidence>
<proteinExistence type="predicted"/>
<dbReference type="EMBL" id="FNCN01000001">
    <property type="protein sequence ID" value="SDG04868.1"/>
    <property type="molecule type" value="Genomic_DNA"/>
</dbReference>
<dbReference type="AlphaFoldDB" id="A0A1G7R2A7"/>
<name>A0A1G7R2A7_9ACTN</name>
<dbReference type="RefSeq" id="WP_093167253.1">
    <property type="nucleotide sequence ID" value="NZ_FNCN01000001.1"/>
</dbReference>
<dbReference type="OrthoDB" id="3478281at2"/>
<reference evidence="1 2" key="1">
    <citation type="submission" date="2016-10" db="EMBL/GenBank/DDBJ databases">
        <authorList>
            <person name="de Groot N.N."/>
        </authorList>
    </citation>
    <scope>NUCLEOTIDE SEQUENCE [LARGE SCALE GENOMIC DNA]</scope>
    <source>
        <strain evidence="1 2">CPCC 201354</strain>
    </source>
</reference>
<sequence>MSAGEGGTLTADAGAAPVFKDSRGRTFIPPTGMGDPRLLLAAYRLMPDGMVWRRLFPSRADQARQARELVRCMLRGHDRAEDAEAVMSELVNVAIAHAAGRPFFSSFIAEVQRFGTAGETLRVTVYHCGPTGIPTYRQRHSSISRRPIAGTADERCLLVVHGLADAVGYWDAPPGVPTYPMSAEFTAPA</sequence>
<keyword evidence="2" id="KW-1185">Reference proteome</keyword>
<protein>
    <submittedName>
        <fullName evidence="1">Uncharacterized protein</fullName>
    </submittedName>
</protein>
<gene>
    <name evidence="1" type="ORF">SAMN05421505_101219</name>
</gene>
<organism evidence="1 2">
    <name type="scientific">Sinosporangium album</name>
    <dbReference type="NCBI Taxonomy" id="504805"/>
    <lineage>
        <taxon>Bacteria</taxon>
        <taxon>Bacillati</taxon>
        <taxon>Actinomycetota</taxon>
        <taxon>Actinomycetes</taxon>
        <taxon>Streptosporangiales</taxon>
        <taxon>Streptosporangiaceae</taxon>
        <taxon>Sinosporangium</taxon>
    </lineage>
</organism>
<accession>A0A1G7R2A7</accession>
<dbReference type="InterPro" id="IPR036890">
    <property type="entry name" value="HATPase_C_sf"/>
</dbReference>
<evidence type="ECO:0000313" key="1">
    <source>
        <dbReference type="EMBL" id="SDG04868.1"/>
    </source>
</evidence>
<dbReference type="Gene3D" id="3.30.565.10">
    <property type="entry name" value="Histidine kinase-like ATPase, C-terminal domain"/>
    <property type="match status" value="1"/>
</dbReference>
<dbReference type="STRING" id="504805.SAMN05421505_101219"/>